<organism evidence="1 2">
    <name type="scientific">Austropuccinia psidii MF-1</name>
    <dbReference type="NCBI Taxonomy" id="1389203"/>
    <lineage>
        <taxon>Eukaryota</taxon>
        <taxon>Fungi</taxon>
        <taxon>Dikarya</taxon>
        <taxon>Basidiomycota</taxon>
        <taxon>Pucciniomycotina</taxon>
        <taxon>Pucciniomycetes</taxon>
        <taxon>Pucciniales</taxon>
        <taxon>Sphaerophragmiaceae</taxon>
        <taxon>Austropuccinia</taxon>
    </lineage>
</organism>
<dbReference type="Proteomes" id="UP000765509">
    <property type="component" value="Unassembled WGS sequence"/>
</dbReference>
<evidence type="ECO:0000313" key="2">
    <source>
        <dbReference type="Proteomes" id="UP000765509"/>
    </source>
</evidence>
<sequence>MEDPFAYAKDNQGKSNATPDFKLGDLVLVSTTDFNNIKGCIKLKGSFSEVFVIKALHGENAIVVELSQELSNKCLTFPVILIKPYRYSYSKIFPSIYLLLNHLVLTRLPSLSKKGNSEPRK</sequence>
<keyword evidence="2" id="KW-1185">Reference proteome</keyword>
<reference evidence="1" key="1">
    <citation type="submission" date="2021-03" db="EMBL/GenBank/DDBJ databases">
        <title>Draft genome sequence of rust myrtle Austropuccinia psidii MF-1, a brazilian biotype.</title>
        <authorList>
            <person name="Quecine M.C."/>
            <person name="Pachon D.M.R."/>
            <person name="Bonatelli M.L."/>
            <person name="Correr F.H."/>
            <person name="Franceschini L.M."/>
            <person name="Leite T.F."/>
            <person name="Margarido G.R.A."/>
            <person name="Almeida C.A."/>
            <person name="Ferrarezi J.A."/>
            <person name="Labate C.A."/>
        </authorList>
    </citation>
    <scope>NUCLEOTIDE SEQUENCE</scope>
    <source>
        <strain evidence="1">MF-1</strain>
    </source>
</reference>
<comment type="caution">
    <text evidence="1">The sequence shown here is derived from an EMBL/GenBank/DDBJ whole genome shotgun (WGS) entry which is preliminary data.</text>
</comment>
<proteinExistence type="predicted"/>
<dbReference type="AlphaFoldDB" id="A0A9Q3L893"/>
<name>A0A9Q3L893_9BASI</name>
<gene>
    <name evidence="1" type="ORF">O181_133530</name>
</gene>
<accession>A0A9Q3L893</accession>
<dbReference type="EMBL" id="AVOT02156785">
    <property type="protein sequence ID" value="MBW0593815.1"/>
    <property type="molecule type" value="Genomic_DNA"/>
</dbReference>
<protein>
    <submittedName>
        <fullName evidence="1">Uncharacterized protein</fullName>
    </submittedName>
</protein>
<evidence type="ECO:0000313" key="1">
    <source>
        <dbReference type="EMBL" id="MBW0593815.1"/>
    </source>
</evidence>
<dbReference type="OrthoDB" id="2515364at2759"/>